<name>A0A915JEJ6_ROMCU</name>
<feature type="region of interest" description="Disordered" evidence="1">
    <location>
        <begin position="72"/>
        <end position="92"/>
    </location>
</feature>
<dbReference type="InterPro" id="IPR013783">
    <property type="entry name" value="Ig-like_fold"/>
</dbReference>
<proteinExistence type="predicted"/>
<evidence type="ECO:0000256" key="1">
    <source>
        <dbReference type="SAM" id="MobiDB-lite"/>
    </source>
</evidence>
<evidence type="ECO:0000313" key="3">
    <source>
        <dbReference type="WBParaSite" id="nRc.2.0.1.t24608-RA"/>
    </source>
</evidence>
<dbReference type="SUPFAM" id="SSF49265">
    <property type="entry name" value="Fibronectin type III"/>
    <property type="match status" value="1"/>
</dbReference>
<evidence type="ECO:0000313" key="2">
    <source>
        <dbReference type="Proteomes" id="UP000887565"/>
    </source>
</evidence>
<organism evidence="2 3">
    <name type="scientific">Romanomermis culicivorax</name>
    <name type="common">Nematode worm</name>
    <dbReference type="NCBI Taxonomy" id="13658"/>
    <lineage>
        <taxon>Eukaryota</taxon>
        <taxon>Metazoa</taxon>
        <taxon>Ecdysozoa</taxon>
        <taxon>Nematoda</taxon>
        <taxon>Enoplea</taxon>
        <taxon>Dorylaimia</taxon>
        <taxon>Mermithida</taxon>
        <taxon>Mermithoidea</taxon>
        <taxon>Mermithidae</taxon>
        <taxon>Romanomermis</taxon>
    </lineage>
</organism>
<dbReference type="Proteomes" id="UP000887565">
    <property type="component" value="Unplaced"/>
</dbReference>
<dbReference type="CDD" id="cd00063">
    <property type="entry name" value="FN3"/>
    <property type="match status" value="1"/>
</dbReference>
<dbReference type="Gene3D" id="2.60.40.10">
    <property type="entry name" value="Immunoglobulins"/>
    <property type="match status" value="1"/>
</dbReference>
<protein>
    <submittedName>
        <fullName evidence="3">Uncharacterized protein</fullName>
    </submittedName>
</protein>
<keyword evidence="2" id="KW-1185">Reference proteome</keyword>
<dbReference type="InterPro" id="IPR036116">
    <property type="entry name" value="FN3_sf"/>
</dbReference>
<dbReference type="AlphaFoldDB" id="A0A915JEJ6"/>
<dbReference type="WBParaSite" id="nRc.2.0.1.t24608-RA">
    <property type="protein sequence ID" value="nRc.2.0.1.t24608-RA"/>
    <property type="gene ID" value="nRc.2.0.1.g24608"/>
</dbReference>
<accession>A0A915JEJ6</accession>
<dbReference type="InterPro" id="IPR003961">
    <property type="entry name" value="FN3_dom"/>
</dbReference>
<sequence>MNQLRTIPGDRLVDLESRHFDSSLLGPPEMSSTAYKYSYESCDAVPESSYDENRRNNQQDYYVTTSRAEVTASPSAAHYQGRSSESRNNGLPLDDERFYDERVEHQEQELDDGYFIVENDERINVEKQQKQTKKVTRVTKVTTTRTIQHMPVDQDGSMGGVEYHIGAPSYENGYLDHYGHNNAVDGFSAGLGHVIPDSLRSSSNISMQRAGAPSAPGVPQIVDIDADRVTIVWLRPEILRTPIHSAGRPCVSPFFGYQVQYRPINDPHWYIANEELILEPLC</sequence>
<reference evidence="3" key="1">
    <citation type="submission" date="2022-11" db="UniProtKB">
        <authorList>
            <consortium name="WormBaseParasite"/>
        </authorList>
    </citation>
    <scope>IDENTIFICATION</scope>
</reference>